<name>A0A926Y0R8_9BACT</name>
<dbReference type="Gene3D" id="3.40.50.2300">
    <property type="match status" value="1"/>
</dbReference>
<evidence type="ECO:0000256" key="12">
    <source>
        <dbReference type="PROSITE-ProRule" id="PRU00169"/>
    </source>
</evidence>
<dbReference type="Pfam" id="PF02518">
    <property type="entry name" value="HATPase_c"/>
    <property type="match status" value="1"/>
</dbReference>
<dbReference type="CDD" id="cd17574">
    <property type="entry name" value="REC_OmpR"/>
    <property type="match status" value="1"/>
</dbReference>
<evidence type="ECO:0000256" key="8">
    <source>
        <dbReference type="ARBA" id="ARBA00023012"/>
    </source>
</evidence>
<keyword evidence="13" id="KW-0732">Signal</keyword>
<dbReference type="InterPro" id="IPR003594">
    <property type="entry name" value="HATPase_dom"/>
</dbReference>
<dbReference type="GO" id="GO:0003700">
    <property type="term" value="F:DNA-binding transcription factor activity"/>
    <property type="evidence" value="ECO:0007669"/>
    <property type="project" value="InterPro"/>
</dbReference>
<evidence type="ECO:0000256" key="7">
    <source>
        <dbReference type="ARBA" id="ARBA00022840"/>
    </source>
</evidence>
<dbReference type="Proteomes" id="UP000598820">
    <property type="component" value="Unassembled WGS sequence"/>
</dbReference>
<feature type="chain" id="PRO_5037367714" description="histidine kinase" evidence="13">
    <location>
        <begin position="25"/>
        <end position="1036"/>
    </location>
</feature>
<evidence type="ECO:0000313" key="17">
    <source>
        <dbReference type="EMBL" id="MBD2701807.1"/>
    </source>
</evidence>
<reference evidence="17" key="1">
    <citation type="submission" date="2020-09" db="EMBL/GenBank/DDBJ databases">
        <authorList>
            <person name="Kim M.K."/>
        </authorList>
    </citation>
    <scope>NUCLEOTIDE SEQUENCE</scope>
    <source>
        <strain evidence="17">BT702</strain>
    </source>
</reference>
<dbReference type="SUPFAM" id="SSF47384">
    <property type="entry name" value="Homodimeric domain of signal transducing histidine kinase"/>
    <property type="match status" value="1"/>
</dbReference>
<dbReference type="SMART" id="SM00448">
    <property type="entry name" value="REC"/>
    <property type="match status" value="1"/>
</dbReference>
<keyword evidence="5" id="KW-0547">Nucleotide-binding</keyword>
<dbReference type="InterPro" id="IPR004358">
    <property type="entry name" value="Sig_transdc_His_kin-like_C"/>
</dbReference>
<comment type="catalytic activity">
    <reaction evidence="1">
        <text>ATP + protein L-histidine = ADP + protein N-phospho-L-histidine.</text>
        <dbReference type="EC" id="2.7.13.3"/>
    </reaction>
</comment>
<dbReference type="SUPFAM" id="SSF46689">
    <property type="entry name" value="Homeodomain-like"/>
    <property type="match status" value="1"/>
</dbReference>
<protein>
    <recommendedName>
        <fullName evidence="2">histidine kinase</fullName>
        <ecNumber evidence="2">2.7.13.3</ecNumber>
    </recommendedName>
</protein>
<dbReference type="CDD" id="cd16922">
    <property type="entry name" value="HATPase_EvgS-ArcB-TorS-like"/>
    <property type="match status" value="1"/>
</dbReference>
<keyword evidence="3 12" id="KW-0597">Phosphoprotein</keyword>
<dbReference type="InterPro" id="IPR003661">
    <property type="entry name" value="HisK_dim/P_dom"/>
</dbReference>
<accession>A0A926Y0R8</accession>
<dbReference type="SUPFAM" id="SSF55874">
    <property type="entry name" value="ATPase domain of HSP90 chaperone/DNA topoisomerase II/histidine kinase"/>
    <property type="match status" value="1"/>
</dbReference>
<feature type="domain" description="HTH araC/xylS-type" evidence="14">
    <location>
        <begin position="938"/>
        <end position="1036"/>
    </location>
</feature>
<feature type="modified residue" description="4-aspartylphosphate" evidence="12">
    <location>
        <position position="836"/>
    </location>
</feature>
<feature type="domain" description="Response regulatory" evidence="16">
    <location>
        <begin position="788"/>
        <end position="903"/>
    </location>
</feature>
<evidence type="ECO:0000256" key="6">
    <source>
        <dbReference type="ARBA" id="ARBA00022777"/>
    </source>
</evidence>
<organism evidence="17 18">
    <name type="scientific">Spirosoma profusum</name>
    <dbReference type="NCBI Taxonomy" id="2771354"/>
    <lineage>
        <taxon>Bacteria</taxon>
        <taxon>Pseudomonadati</taxon>
        <taxon>Bacteroidota</taxon>
        <taxon>Cytophagia</taxon>
        <taxon>Cytophagales</taxon>
        <taxon>Cytophagaceae</taxon>
        <taxon>Spirosoma</taxon>
    </lineage>
</organism>
<dbReference type="RefSeq" id="WP_190887660.1">
    <property type="nucleotide sequence ID" value="NZ_JACWZY010000010.1"/>
</dbReference>
<proteinExistence type="predicted"/>
<dbReference type="GO" id="GO:0000155">
    <property type="term" value="F:phosphorelay sensor kinase activity"/>
    <property type="evidence" value="ECO:0007669"/>
    <property type="project" value="InterPro"/>
</dbReference>
<dbReference type="Gene3D" id="1.10.10.60">
    <property type="entry name" value="Homeodomain-like"/>
    <property type="match status" value="1"/>
</dbReference>
<dbReference type="InterPro" id="IPR013783">
    <property type="entry name" value="Ig-like_fold"/>
</dbReference>
<sequence>MTRISRFVLFLLTTVGLHTRVLQAQQFMLPPPSRQVTQMPIVTPFSGQPTDEQQMLIWLSGNGIPLSYDGQRFLNFDASKPDRYRLFQRHPQSRLWIIRERANKPKELLYADSTTRQLVNLPDTLQLVRVYLRSQGIEDLYLGRQGKLWIRLSDQRLLGVNPRTLAVEQVLELESSTVLEEAPDGRLWFGTPTGLNVIDPRTGQRWRYDYDPEKTAHLSSGKIITKIRVRDNGDVLLGLINEIHILTPRTGVIRKIKLPLPTATAQLWTAAFIPDRYGNDYFSVGLMVCRITTKGQLERINFAYPAEKIIAVYIPQDKEGLSDRMWVRVVTNRLDLYDLKKLKSISSFNVLDVIINGNRLIENEETQDTRFQRDSTGYPTIRIKEGDFVQIRFSPFAEYRQVLFRYKLEGYSSQWTTYFDLFGIGTYQLEAGTYQFLLNWETPSGWQKQPASLRIDVQPVIWKTAWFRTIVLLIVTGIGYWLTRSIIRRRKLRQELARREFEAATLRQMDELKSQFFANVTHEFRTPLTIILNATEQLADESLASKRATDRLGAIRYNAHQLLRLINETLDMAKLDAGKLDRRELLGEPLTFIQQMVNQFQGLAQQKHIRLECHRQLNSELYLFDQEKLEKIVYNLLSNAVKFTPSDGSIRVESLVTAEKRLVIQVADTGIGIPANQLERVFDRFHQVDLSSTRAYSGTGIGLALVKELTEWLGGCVTVDSTAGKGSLFTVEIPLNTYQSTESISQQGEPIELTFSKEVHNDGKAIATSEVATLPKNGSNSQNENRRLVLVVEDNADLRQYVVDYLANTYRIIVAENGRLGFEMAQEKVPDLIISDVMMPEMDGYTLVERLKADDCTSHIPVILLTAKSSYDSRLKGLGIGADDYIGKPFNLEELALRIGNCLKTRENWQRWLANRTESVDLPKEDTPLLDKEDRFLARIRQAVLDHLENQALDVDWLATQANMSRTQLNRKLSALTALSPNRFIHRVRLEKAAELLQTGDLNVTQVAYAVGYSSPSHFSKVFREHFGYLPAELRV</sequence>
<dbReference type="Pfam" id="PF00512">
    <property type="entry name" value="HisKA"/>
    <property type="match status" value="1"/>
</dbReference>
<keyword evidence="18" id="KW-1185">Reference proteome</keyword>
<dbReference type="InterPro" id="IPR001789">
    <property type="entry name" value="Sig_transdc_resp-reg_receiver"/>
</dbReference>
<dbReference type="Gene3D" id="2.60.40.10">
    <property type="entry name" value="Immunoglobulins"/>
    <property type="match status" value="1"/>
</dbReference>
<dbReference type="SUPFAM" id="SSF52172">
    <property type="entry name" value="CheY-like"/>
    <property type="match status" value="1"/>
</dbReference>
<keyword evidence="8" id="KW-0902">Two-component regulatory system</keyword>
<evidence type="ECO:0000256" key="5">
    <source>
        <dbReference type="ARBA" id="ARBA00022741"/>
    </source>
</evidence>
<evidence type="ECO:0000256" key="3">
    <source>
        <dbReference type="ARBA" id="ARBA00022553"/>
    </source>
</evidence>
<evidence type="ECO:0000256" key="11">
    <source>
        <dbReference type="ARBA" id="ARBA00023163"/>
    </source>
</evidence>
<dbReference type="PANTHER" id="PTHR43547:SF2">
    <property type="entry name" value="HYBRID SIGNAL TRANSDUCTION HISTIDINE KINASE C"/>
    <property type="match status" value="1"/>
</dbReference>
<dbReference type="SMART" id="SM00387">
    <property type="entry name" value="HATPase_c"/>
    <property type="match status" value="1"/>
</dbReference>
<dbReference type="InterPro" id="IPR018060">
    <property type="entry name" value="HTH_AraC"/>
</dbReference>
<dbReference type="SUPFAM" id="SSF63829">
    <property type="entry name" value="Calcium-dependent phosphotriesterase"/>
    <property type="match status" value="1"/>
</dbReference>
<dbReference type="InterPro" id="IPR009057">
    <property type="entry name" value="Homeodomain-like_sf"/>
</dbReference>
<dbReference type="FunFam" id="3.30.565.10:FF:000037">
    <property type="entry name" value="Hybrid sensor histidine kinase/response regulator"/>
    <property type="match status" value="1"/>
</dbReference>
<dbReference type="PRINTS" id="PR00344">
    <property type="entry name" value="BCTRLSENSOR"/>
</dbReference>
<dbReference type="PROSITE" id="PS00041">
    <property type="entry name" value="HTH_ARAC_FAMILY_1"/>
    <property type="match status" value="1"/>
</dbReference>
<dbReference type="CDD" id="cd00082">
    <property type="entry name" value="HisKA"/>
    <property type="match status" value="1"/>
</dbReference>
<dbReference type="Gene3D" id="2.130.10.10">
    <property type="entry name" value="YVTN repeat-like/Quinoprotein amine dehydrogenase"/>
    <property type="match status" value="1"/>
</dbReference>
<evidence type="ECO:0000259" key="14">
    <source>
        <dbReference type="PROSITE" id="PS01124"/>
    </source>
</evidence>
<dbReference type="AlphaFoldDB" id="A0A926Y0R8"/>
<keyword evidence="9" id="KW-0805">Transcription regulation</keyword>
<feature type="signal peptide" evidence="13">
    <location>
        <begin position="1"/>
        <end position="24"/>
    </location>
</feature>
<dbReference type="SMART" id="SM00388">
    <property type="entry name" value="HisKA"/>
    <property type="match status" value="1"/>
</dbReference>
<dbReference type="InterPro" id="IPR036097">
    <property type="entry name" value="HisK_dim/P_sf"/>
</dbReference>
<dbReference type="PROSITE" id="PS50110">
    <property type="entry name" value="RESPONSE_REGULATORY"/>
    <property type="match status" value="1"/>
</dbReference>
<gene>
    <name evidence="17" type="ORF">IC229_14240</name>
</gene>
<evidence type="ECO:0000259" key="16">
    <source>
        <dbReference type="PROSITE" id="PS50110"/>
    </source>
</evidence>
<evidence type="ECO:0000259" key="15">
    <source>
        <dbReference type="PROSITE" id="PS50109"/>
    </source>
</evidence>
<dbReference type="InterPro" id="IPR005467">
    <property type="entry name" value="His_kinase_dom"/>
</dbReference>
<evidence type="ECO:0000313" key="18">
    <source>
        <dbReference type="Proteomes" id="UP000598820"/>
    </source>
</evidence>
<evidence type="ECO:0000256" key="9">
    <source>
        <dbReference type="ARBA" id="ARBA00023015"/>
    </source>
</evidence>
<evidence type="ECO:0000256" key="1">
    <source>
        <dbReference type="ARBA" id="ARBA00000085"/>
    </source>
</evidence>
<dbReference type="EC" id="2.7.13.3" evidence="2"/>
<dbReference type="InterPro" id="IPR036890">
    <property type="entry name" value="HATPase_C_sf"/>
</dbReference>
<dbReference type="SMART" id="SM00342">
    <property type="entry name" value="HTH_ARAC"/>
    <property type="match status" value="1"/>
</dbReference>
<dbReference type="InterPro" id="IPR015943">
    <property type="entry name" value="WD40/YVTN_repeat-like_dom_sf"/>
</dbReference>
<dbReference type="Gene3D" id="1.10.287.130">
    <property type="match status" value="1"/>
</dbReference>
<keyword evidence="7" id="KW-0067">ATP-binding</keyword>
<dbReference type="Pfam" id="PF00072">
    <property type="entry name" value="Response_reg"/>
    <property type="match status" value="1"/>
</dbReference>
<dbReference type="Gene3D" id="3.30.565.10">
    <property type="entry name" value="Histidine kinase-like ATPase, C-terminal domain"/>
    <property type="match status" value="1"/>
</dbReference>
<dbReference type="Pfam" id="PF12833">
    <property type="entry name" value="HTH_18"/>
    <property type="match status" value="1"/>
</dbReference>
<evidence type="ECO:0000256" key="2">
    <source>
        <dbReference type="ARBA" id="ARBA00012438"/>
    </source>
</evidence>
<dbReference type="InterPro" id="IPR011006">
    <property type="entry name" value="CheY-like_superfamily"/>
</dbReference>
<evidence type="ECO:0000256" key="13">
    <source>
        <dbReference type="SAM" id="SignalP"/>
    </source>
</evidence>
<feature type="domain" description="Histidine kinase" evidence="15">
    <location>
        <begin position="519"/>
        <end position="737"/>
    </location>
</feature>
<evidence type="ECO:0000256" key="10">
    <source>
        <dbReference type="ARBA" id="ARBA00023125"/>
    </source>
</evidence>
<keyword evidence="11" id="KW-0804">Transcription</keyword>
<dbReference type="PROSITE" id="PS50109">
    <property type="entry name" value="HIS_KIN"/>
    <property type="match status" value="1"/>
</dbReference>
<dbReference type="GO" id="GO:0043565">
    <property type="term" value="F:sequence-specific DNA binding"/>
    <property type="evidence" value="ECO:0007669"/>
    <property type="project" value="InterPro"/>
</dbReference>
<keyword evidence="6" id="KW-0418">Kinase</keyword>
<dbReference type="GO" id="GO:0005524">
    <property type="term" value="F:ATP binding"/>
    <property type="evidence" value="ECO:0007669"/>
    <property type="project" value="UniProtKB-KW"/>
</dbReference>
<dbReference type="EMBL" id="JACWZY010000010">
    <property type="protein sequence ID" value="MBD2701807.1"/>
    <property type="molecule type" value="Genomic_DNA"/>
</dbReference>
<dbReference type="PROSITE" id="PS01124">
    <property type="entry name" value="HTH_ARAC_FAMILY_2"/>
    <property type="match status" value="1"/>
</dbReference>
<dbReference type="InterPro" id="IPR018062">
    <property type="entry name" value="HTH_AraC-typ_CS"/>
</dbReference>
<keyword evidence="4" id="KW-0808">Transferase</keyword>
<comment type="caution">
    <text evidence="17">The sequence shown here is derived from an EMBL/GenBank/DDBJ whole genome shotgun (WGS) entry which is preliminary data.</text>
</comment>
<evidence type="ECO:0000256" key="4">
    <source>
        <dbReference type="ARBA" id="ARBA00022679"/>
    </source>
</evidence>
<keyword evidence="10" id="KW-0238">DNA-binding</keyword>
<dbReference type="PANTHER" id="PTHR43547">
    <property type="entry name" value="TWO-COMPONENT HISTIDINE KINASE"/>
    <property type="match status" value="1"/>
</dbReference>